<dbReference type="AlphaFoldDB" id="A0A5N6QUJ2"/>
<dbReference type="Proteomes" id="UP000327013">
    <property type="component" value="Chromosome 3"/>
</dbReference>
<accession>A0A5N6QUJ2</accession>
<protein>
    <submittedName>
        <fullName evidence="2">Uncharacterized protein</fullName>
    </submittedName>
</protein>
<evidence type="ECO:0000256" key="1">
    <source>
        <dbReference type="SAM" id="MobiDB-lite"/>
    </source>
</evidence>
<name>A0A5N6QUJ2_9ROSI</name>
<evidence type="ECO:0000313" key="2">
    <source>
        <dbReference type="EMBL" id="KAE8021253.1"/>
    </source>
</evidence>
<organism evidence="2 3">
    <name type="scientific">Carpinus fangiana</name>
    <dbReference type="NCBI Taxonomy" id="176857"/>
    <lineage>
        <taxon>Eukaryota</taxon>
        <taxon>Viridiplantae</taxon>
        <taxon>Streptophyta</taxon>
        <taxon>Embryophyta</taxon>
        <taxon>Tracheophyta</taxon>
        <taxon>Spermatophyta</taxon>
        <taxon>Magnoliopsida</taxon>
        <taxon>eudicotyledons</taxon>
        <taxon>Gunneridae</taxon>
        <taxon>Pentapetalae</taxon>
        <taxon>rosids</taxon>
        <taxon>fabids</taxon>
        <taxon>Fagales</taxon>
        <taxon>Betulaceae</taxon>
        <taxon>Carpinus</taxon>
    </lineage>
</organism>
<sequence length="96" mass="10280">MIVVVIHQRGSGGQGLVRPKRSPDAKGLGHSSVGDHYDEQHEHDVNQEDQIQNCHGPQPGILELALGGALHAAHHVEQPVTALWNEGVYVEGEAGL</sequence>
<evidence type="ECO:0000313" key="3">
    <source>
        <dbReference type="Proteomes" id="UP000327013"/>
    </source>
</evidence>
<reference evidence="2 3" key="1">
    <citation type="submission" date="2019-06" db="EMBL/GenBank/DDBJ databases">
        <title>A chromosomal-level reference genome of Carpinus fangiana (Coryloideae, Betulaceae).</title>
        <authorList>
            <person name="Yang X."/>
            <person name="Wang Z."/>
            <person name="Zhang L."/>
            <person name="Hao G."/>
            <person name="Liu J."/>
            <person name="Yang Y."/>
        </authorList>
    </citation>
    <scope>NUCLEOTIDE SEQUENCE [LARGE SCALE GENOMIC DNA]</scope>
    <source>
        <strain evidence="2">Cfa_2016G</strain>
        <tissue evidence="2">Leaf</tissue>
    </source>
</reference>
<keyword evidence="3" id="KW-1185">Reference proteome</keyword>
<proteinExistence type="predicted"/>
<feature type="region of interest" description="Disordered" evidence="1">
    <location>
        <begin position="9"/>
        <end position="37"/>
    </location>
</feature>
<gene>
    <name evidence="2" type="ORF">FH972_007160</name>
</gene>
<dbReference type="EMBL" id="CM017323">
    <property type="protein sequence ID" value="KAE8021253.1"/>
    <property type="molecule type" value="Genomic_DNA"/>
</dbReference>